<name>A0A0J1I957_NIACI</name>
<organism evidence="9 10">
    <name type="scientific">Niallia circulans</name>
    <name type="common">Bacillus circulans</name>
    <dbReference type="NCBI Taxonomy" id="1397"/>
    <lineage>
        <taxon>Bacteria</taxon>
        <taxon>Bacillati</taxon>
        <taxon>Bacillota</taxon>
        <taxon>Bacilli</taxon>
        <taxon>Bacillales</taxon>
        <taxon>Bacillaceae</taxon>
        <taxon>Niallia</taxon>
    </lineage>
</organism>
<dbReference type="InterPro" id="IPR027478">
    <property type="entry name" value="LdcA_N"/>
</dbReference>
<sequence>MIKPERLKKGDTIAVIAPASPPSPDSLQKGIQYLEEELGLKVKVGQHVYDQYGYLAGEDEARLIDLENAFLDQEVKGIICACGGYGTARLASQINYSIIAQNPKIFWGYSDITFLHTAIAKRTGLVTFHGPMLSSDIGMEDCHPLSKALLKQLFQPQEIMYTEEYSNVDVLVEGRASGRITGGNLSLITSSIGTPFEIDTKAKILLIEDINEEPRSVDRMLNQLQQAGKLTDAAGIIIGDFHQCQPKRDKSLALDEVINHYIQRAGKPTMKGFKIGHCSPHISIPLGVNAEINTNEKVLMIDSGVE</sequence>
<dbReference type="PANTHER" id="PTHR30237">
    <property type="entry name" value="MURAMOYLTETRAPEPTIDE CARBOXYPEPTIDASE"/>
    <property type="match status" value="1"/>
</dbReference>
<dbReference type="GeneID" id="56347490"/>
<dbReference type="Pfam" id="PF02016">
    <property type="entry name" value="Peptidase_S66"/>
    <property type="match status" value="1"/>
</dbReference>
<dbReference type="Pfam" id="PF17676">
    <property type="entry name" value="Peptidase_S66C"/>
    <property type="match status" value="1"/>
</dbReference>
<evidence type="ECO:0000259" key="7">
    <source>
        <dbReference type="Pfam" id="PF02016"/>
    </source>
</evidence>
<dbReference type="InterPro" id="IPR040921">
    <property type="entry name" value="Peptidase_S66C"/>
</dbReference>
<dbReference type="InterPro" id="IPR029062">
    <property type="entry name" value="Class_I_gatase-like"/>
</dbReference>
<keyword evidence="10" id="KW-1185">Reference proteome</keyword>
<accession>A0A0J1I957</accession>
<dbReference type="OrthoDB" id="9807329at2"/>
<dbReference type="GO" id="GO:0006508">
    <property type="term" value="P:proteolysis"/>
    <property type="evidence" value="ECO:0007669"/>
    <property type="project" value="UniProtKB-KW"/>
</dbReference>
<evidence type="ECO:0000256" key="6">
    <source>
        <dbReference type="PIRSR" id="PIRSR028757-1"/>
    </source>
</evidence>
<evidence type="ECO:0000313" key="10">
    <source>
        <dbReference type="Proteomes" id="UP000036045"/>
    </source>
</evidence>
<dbReference type="RefSeq" id="WP_047944252.1">
    <property type="nucleotide sequence ID" value="NZ_CP053989.1"/>
</dbReference>
<dbReference type="GO" id="GO:0004180">
    <property type="term" value="F:carboxypeptidase activity"/>
    <property type="evidence" value="ECO:0007669"/>
    <property type="project" value="UniProtKB-KW"/>
</dbReference>
<gene>
    <name evidence="9" type="ORF">ABW02_21180</name>
</gene>
<reference evidence="9 10" key="1">
    <citation type="submission" date="2015-05" db="EMBL/GenBank/DDBJ databases">
        <title>Whole genome sequence and identification of bacterial endophytes from Costus igneus.</title>
        <authorList>
            <person name="Lee Y.P."/>
            <person name="Gan H.M."/>
            <person name="Eng W."/>
            <person name="Wheatley M.S."/>
            <person name="Caraballo A."/>
            <person name="Polter S."/>
            <person name="Savka M.A."/>
            <person name="Hudson A.O."/>
        </authorList>
    </citation>
    <scope>NUCLEOTIDE SEQUENCE [LARGE SCALE GENOMIC DNA]</scope>
    <source>
        <strain evidence="9 10">RIT379</strain>
    </source>
</reference>
<dbReference type="PATRIC" id="fig|1397.4.peg.3353"/>
<dbReference type="PIRSF" id="PIRSF028757">
    <property type="entry name" value="LD-carboxypeptidase"/>
    <property type="match status" value="1"/>
</dbReference>
<feature type="active site" description="Charge relay system" evidence="6">
    <location>
        <position position="277"/>
    </location>
</feature>
<dbReference type="SUPFAM" id="SSF141986">
    <property type="entry name" value="LD-carboxypeptidase A C-terminal domain-like"/>
    <property type="match status" value="1"/>
</dbReference>
<comment type="caution">
    <text evidence="9">The sequence shown here is derived from an EMBL/GenBank/DDBJ whole genome shotgun (WGS) entry which is preliminary data.</text>
</comment>
<evidence type="ECO:0000259" key="8">
    <source>
        <dbReference type="Pfam" id="PF17676"/>
    </source>
</evidence>
<evidence type="ECO:0000256" key="4">
    <source>
        <dbReference type="ARBA" id="ARBA00022801"/>
    </source>
</evidence>
<keyword evidence="4" id="KW-0378">Hydrolase</keyword>
<evidence type="ECO:0000256" key="2">
    <source>
        <dbReference type="ARBA" id="ARBA00022645"/>
    </source>
</evidence>
<feature type="domain" description="LD-carboxypeptidase C-terminal" evidence="8">
    <location>
        <begin position="177"/>
        <end position="292"/>
    </location>
</feature>
<feature type="active site" description="Charge relay system" evidence="6">
    <location>
        <position position="208"/>
    </location>
</feature>
<feature type="domain" description="LD-carboxypeptidase N-terminal" evidence="7">
    <location>
        <begin position="13"/>
        <end position="130"/>
    </location>
</feature>
<dbReference type="InterPro" id="IPR003507">
    <property type="entry name" value="S66_fam"/>
</dbReference>
<dbReference type="PANTHER" id="PTHR30237:SF2">
    <property type="entry name" value="MUREIN TETRAPEPTIDE CARBOXYPEPTIDASE"/>
    <property type="match status" value="1"/>
</dbReference>
<dbReference type="SUPFAM" id="SSF52317">
    <property type="entry name" value="Class I glutamine amidotransferase-like"/>
    <property type="match status" value="1"/>
</dbReference>
<keyword evidence="3" id="KW-0645">Protease</keyword>
<feature type="active site" description="Nucleophile" evidence="6">
    <location>
        <position position="110"/>
    </location>
</feature>
<proteinExistence type="inferred from homology"/>
<dbReference type="Proteomes" id="UP000036045">
    <property type="component" value="Unassembled WGS sequence"/>
</dbReference>
<dbReference type="InterPro" id="IPR040449">
    <property type="entry name" value="Peptidase_S66_N"/>
</dbReference>
<evidence type="ECO:0000256" key="3">
    <source>
        <dbReference type="ARBA" id="ARBA00022670"/>
    </source>
</evidence>
<keyword evidence="5" id="KW-0720">Serine protease</keyword>
<dbReference type="Gene3D" id="3.50.30.60">
    <property type="entry name" value="LD-carboxypeptidase A C-terminal domain-like"/>
    <property type="match status" value="1"/>
</dbReference>
<keyword evidence="2" id="KW-0121">Carboxypeptidase</keyword>
<dbReference type="AlphaFoldDB" id="A0A0J1I957"/>
<dbReference type="Gene3D" id="3.40.50.10740">
    <property type="entry name" value="Class I glutamine amidotransferase-like"/>
    <property type="match status" value="1"/>
</dbReference>
<protein>
    <submittedName>
        <fullName evidence="9">Peptidase S66</fullName>
    </submittedName>
</protein>
<dbReference type="GO" id="GO:0008236">
    <property type="term" value="F:serine-type peptidase activity"/>
    <property type="evidence" value="ECO:0007669"/>
    <property type="project" value="UniProtKB-KW"/>
</dbReference>
<evidence type="ECO:0000256" key="5">
    <source>
        <dbReference type="ARBA" id="ARBA00022825"/>
    </source>
</evidence>
<evidence type="ECO:0000313" key="9">
    <source>
        <dbReference type="EMBL" id="KLV22504.1"/>
    </source>
</evidence>
<evidence type="ECO:0000256" key="1">
    <source>
        <dbReference type="ARBA" id="ARBA00010233"/>
    </source>
</evidence>
<comment type="similarity">
    <text evidence="1">Belongs to the peptidase S66 family.</text>
</comment>
<dbReference type="EMBL" id="LDPH01000030">
    <property type="protein sequence ID" value="KLV22504.1"/>
    <property type="molecule type" value="Genomic_DNA"/>
</dbReference>
<dbReference type="CDD" id="cd07025">
    <property type="entry name" value="Peptidase_S66"/>
    <property type="match status" value="1"/>
</dbReference>
<dbReference type="InterPro" id="IPR027461">
    <property type="entry name" value="Carboxypeptidase_A_C_sf"/>
</dbReference>